<evidence type="ECO:0000313" key="2">
    <source>
        <dbReference type="Proteomes" id="UP000038750"/>
    </source>
</evidence>
<name>A0A0T9MPB8_YERIN</name>
<dbReference type="Proteomes" id="UP000038750">
    <property type="component" value="Unassembled WGS sequence"/>
</dbReference>
<reference evidence="1 2" key="1">
    <citation type="submission" date="2015-03" db="EMBL/GenBank/DDBJ databases">
        <authorList>
            <person name="Murphy D."/>
        </authorList>
    </citation>
    <scope>NUCLEOTIDE SEQUENCE [LARGE SCALE GENOMIC DNA]</scope>
    <source>
        <strain evidence="1 2">BR165/97</strain>
    </source>
</reference>
<organism evidence="1 2">
    <name type="scientific">Yersinia intermedia</name>
    <dbReference type="NCBI Taxonomy" id="631"/>
    <lineage>
        <taxon>Bacteria</taxon>
        <taxon>Pseudomonadati</taxon>
        <taxon>Pseudomonadota</taxon>
        <taxon>Gammaproteobacteria</taxon>
        <taxon>Enterobacterales</taxon>
        <taxon>Yersiniaceae</taxon>
        <taxon>Yersinia</taxon>
    </lineage>
</organism>
<evidence type="ECO:0000313" key="1">
    <source>
        <dbReference type="EMBL" id="CNG29885.1"/>
    </source>
</evidence>
<dbReference type="EMBL" id="CPZJ01000016">
    <property type="protein sequence ID" value="CNG29885.1"/>
    <property type="molecule type" value="Genomic_DNA"/>
</dbReference>
<dbReference type="RefSeq" id="WP_050074123.1">
    <property type="nucleotide sequence ID" value="NZ_CPZJ01000016.1"/>
</dbReference>
<gene>
    <name evidence="1" type="ORF">ERS008530_03431</name>
</gene>
<accession>A0A0T9MPB8</accession>
<dbReference type="OrthoDB" id="6477878at2"/>
<sequence>MDSSRFIKAMAEGIKSIPMDLYLGVERTFQDLNLSDSGRYYQQRNMFDDKRFLNAFSNLIRDRFIIAKIADIIIHDTLSRLPDETIQQLHQELIYGATGKITRMAAQTLISGYISGRVVSGLAASSAVTLSFRLGTTAMVSIVMLQGIASRASEASRTLARENPSLFNKLKPDGYDMLFFLFEKPFECFIKLSKMAKNNPIALRHFADEIRSY</sequence>
<proteinExistence type="predicted"/>
<protein>
    <submittedName>
        <fullName evidence="1">Uncharacterized protein</fullName>
    </submittedName>
</protein>
<dbReference type="AlphaFoldDB" id="A0A0T9MPB8"/>